<dbReference type="GO" id="GO:0004930">
    <property type="term" value="F:G protein-coupled receptor activity"/>
    <property type="evidence" value="ECO:0007669"/>
    <property type="project" value="UniProtKB-KW"/>
</dbReference>
<dbReference type="PANTHER" id="PTHR24229">
    <property type="entry name" value="NEUROPEPTIDES RECEPTOR"/>
    <property type="match status" value="1"/>
</dbReference>
<evidence type="ECO:0000256" key="7">
    <source>
        <dbReference type="ARBA" id="ARBA00023170"/>
    </source>
</evidence>
<dbReference type="GO" id="GO:0042923">
    <property type="term" value="F:neuropeptide binding"/>
    <property type="evidence" value="ECO:0007669"/>
    <property type="project" value="TreeGrafter"/>
</dbReference>
<feature type="transmembrane region" description="Helical" evidence="10">
    <location>
        <begin position="80"/>
        <end position="101"/>
    </location>
</feature>
<organism evidence="12 13">
    <name type="scientific">Stichopus japonicus</name>
    <name type="common">Sea cucumber</name>
    <dbReference type="NCBI Taxonomy" id="307972"/>
    <lineage>
        <taxon>Eukaryota</taxon>
        <taxon>Metazoa</taxon>
        <taxon>Echinodermata</taxon>
        <taxon>Eleutherozoa</taxon>
        <taxon>Echinozoa</taxon>
        <taxon>Holothuroidea</taxon>
        <taxon>Aspidochirotacea</taxon>
        <taxon>Aspidochirotida</taxon>
        <taxon>Stichopodidae</taxon>
        <taxon>Apostichopus</taxon>
    </lineage>
</organism>
<keyword evidence="13" id="KW-1185">Reference proteome</keyword>
<dbReference type="SUPFAM" id="SSF81321">
    <property type="entry name" value="Family A G protein-coupled receptor-like"/>
    <property type="match status" value="1"/>
</dbReference>
<proteinExistence type="inferred from homology"/>
<feature type="domain" description="G-protein coupled receptors family 1 profile" evidence="11">
    <location>
        <begin position="57"/>
        <end position="148"/>
    </location>
</feature>
<dbReference type="OrthoDB" id="6076970at2759"/>
<evidence type="ECO:0000256" key="4">
    <source>
        <dbReference type="ARBA" id="ARBA00022989"/>
    </source>
</evidence>
<dbReference type="GO" id="GO:0007218">
    <property type="term" value="P:neuropeptide signaling pathway"/>
    <property type="evidence" value="ECO:0007669"/>
    <property type="project" value="TreeGrafter"/>
</dbReference>
<gene>
    <name evidence="12" type="ORF">BSL78_25960</name>
</gene>
<dbReference type="PANTHER" id="PTHR24229:SF40">
    <property type="entry name" value="ALLATOSTATIN C RECEPTOR 1-RELATED"/>
    <property type="match status" value="1"/>
</dbReference>
<dbReference type="EMBL" id="MRZV01001536">
    <property type="protein sequence ID" value="PIK37209.1"/>
    <property type="molecule type" value="Genomic_DNA"/>
</dbReference>
<dbReference type="PROSITE" id="PS50262">
    <property type="entry name" value="G_PROTEIN_RECEP_F1_2"/>
    <property type="match status" value="1"/>
</dbReference>
<evidence type="ECO:0000256" key="2">
    <source>
        <dbReference type="ARBA" id="ARBA00022475"/>
    </source>
</evidence>
<feature type="transmembrane region" description="Helical" evidence="10">
    <location>
        <begin position="113"/>
        <end position="133"/>
    </location>
</feature>
<evidence type="ECO:0000256" key="6">
    <source>
        <dbReference type="ARBA" id="ARBA00023136"/>
    </source>
</evidence>
<keyword evidence="6 10" id="KW-0472">Membrane</keyword>
<evidence type="ECO:0000313" key="12">
    <source>
        <dbReference type="EMBL" id="PIK37209.1"/>
    </source>
</evidence>
<dbReference type="GO" id="GO:0043005">
    <property type="term" value="C:neuron projection"/>
    <property type="evidence" value="ECO:0007669"/>
    <property type="project" value="TreeGrafter"/>
</dbReference>
<evidence type="ECO:0000256" key="1">
    <source>
        <dbReference type="ARBA" id="ARBA00004651"/>
    </source>
</evidence>
<dbReference type="GO" id="GO:0005886">
    <property type="term" value="C:plasma membrane"/>
    <property type="evidence" value="ECO:0007669"/>
    <property type="project" value="UniProtKB-SubCell"/>
</dbReference>
<evidence type="ECO:0000256" key="3">
    <source>
        <dbReference type="ARBA" id="ARBA00022692"/>
    </source>
</evidence>
<keyword evidence="3 9" id="KW-0812">Transmembrane</keyword>
<dbReference type="AlphaFoldDB" id="A0A2G8JNB6"/>
<comment type="similarity">
    <text evidence="9">Belongs to the G-protein coupled receptor 1 family.</text>
</comment>
<dbReference type="Gene3D" id="1.20.1070.10">
    <property type="entry name" value="Rhodopsin 7-helix transmembrane proteins"/>
    <property type="match status" value="1"/>
</dbReference>
<evidence type="ECO:0000256" key="5">
    <source>
        <dbReference type="ARBA" id="ARBA00023040"/>
    </source>
</evidence>
<keyword evidence="4 10" id="KW-1133">Transmembrane helix</keyword>
<dbReference type="PRINTS" id="PR00237">
    <property type="entry name" value="GPCRRHODOPSN"/>
</dbReference>
<evidence type="ECO:0000256" key="10">
    <source>
        <dbReference type="SAM" id="Phobius"/>
    </source>
</evidence>
<sequence length="182" mass="20127">MNTSYDISTLSSQKNIFMINSTTLAACENAPADEWQIFFRALLISGFLLIFIIGTCSNFAVILLALRPSNSCTVNTLNKYILSLSVSDLIYIAESMFFTITNYGRKGWIFGDIGCRLILTFDLMTMHVSVYILSVMSVERYVAVVHPILSATGAPSALDGSTSPSGYYPCYLFHHVSLECAR</sequence>
<dbReference type="Proteomes" id="UP000230750">
    <property type="component" value="Unassembled WGS sequence"/>
</dbReference>
<dbReference type="InterPro" id="IPR017452">
    <property type="entry name" value="GPCR_Rhodpsn_7TM"/>
</dbReference>
<keyword evidence="7 9" id="KW-0675">Receptor</keyword>
<reference evidence="12 13" key="1">
    <citation type="journal article" date="2017" name="PLoS Biol.">
        <title>The sea cucumber genome provides insights into morphological evolution and visceral regeneration.</title>
        <authorList>
            <person name="Zhang X."/>
            <person name="Sun L."/>
            <person name="Yuan J."/>
            <person name="Sun Y."/>
            <person name="Gao Y."/>
            <person name="Zhang L."/>
            <person name="Li S."/>
            <person name="Dai H."/>
            <person name="Hamel J.F."/>
            <person name="Liu C."/>
            <person name="Yu Y."/>
            <person name="Liu S."/>
            <person name="Lin W."/>
            <person name="Guo K."/>
            <person name="Jin S."/>
            <person name="Xu P."/>
            <person name="Storey K.B."/>
            <person name="Huan P."/>
            <person name="Zhang T."/>
            <person name="Zhou Y."/>
            <person name="Zhang J."/>
            <person name="Lin C."/>
            <person name="Li X."/>
            <person name="Xing L."/>
            <person name="Huo D."/>
            <person name="Sun M."/>
            <person name="Wang L."/>
            <person name="Mercier A."/>
            <person name="Li F."/>
            <person name="Yang H."/>
            <person name="Xiang J."/>
        </authorList>
    </citation>
    <scope>NUCLEOTIDE SEQUENCE [LARGE SCALE GENOMIC DNA]</scope>
    <source>
        <strain evidence="12">Shaxun</strain>
        <tissue evidence="12">Muscle</tissue>
    </source>
</reference>
<accession>A0A2G8JNB6</accession>
<comment type="subcellular location">
    <subcellularLocation>
        <location evidence="1">Cell membrane</location>
        <topology evidence="1">Multi-pass membrane protein</topology>
    </subcellularLocation>
</comment>
<dbReference type="STRING" id="307972.A0A2G8JNB6"/>
<keyword evidence="8 9" id="KW-0807">Transducer</keyword>
<dbReference type="Pfam" id="PF00001">
    <property type="entry name" value="7tm_1"/>
    <property type="match status" value="1"/>
</dbReference>
<keyword evidence="5 9" id="KW-0297">G-protein coupled receptor</keyword>
<keyword evidence="2" id="KW-1003">Cell membrane</keyword>
<evidence type="ECO:0000256" key="8">
    <source>
        <dbReference type="ARBA" id="ARBA00023224"/>
    </source>
</evidence>
<comment type="caution">
    <text evidence="12">The sequence shown here is derived from an EMBL/GenBank/DDBJ whole genome shotgun (WGS) entry which is preliminary data.</text>
</comment>
<evidence type="ECO:0000256" key="9">
    <source>
        <dbReference type="RuleBase" id="RU000688"/>
    </source>
</evidence>
<evidence type="ECO:0000313" key="13">
    <source>
        <dbReference type="Proteomes" id="UP000230750"/>
    </source>
</evidence>
<feature type="transmembrane region" description="Helical" evidence="10">
    <location>
        <begin position="41"/>
        <end position="65"/>
    </location>
</feature>
<evidence type="ECO:0000259" key="11">
    <source>
        <dbReference type="PROSITE" id="PS50262"/>
    </source>
</evidence>
<dbReference type="InterPro" id="IPR000276">
    <property type="entry name" value="GPCR_Rhodpsn"/>
</dbReference>
<protein>
    <submittedName>
        <fullName evidence="12">Putative urotensin-2 receptor-like</fullName>
    </submittedName>
</protein>
<name>A0A2G8JNB6_STIJA</name>
<dbReference type="PROSITE" id="PS00237">
    <property type="entry name" value="G_PROTEIN_RECEP_F1_1"/>
    <property type="match status" value="1"/>
</dbReference>